<protein>
    <recommendedName>
        <fullName evidence="4">FLYWCH-type domain-containing protein</fullName>
    </recommendedName>
</protein>
<evidence type="ECO:0000313" key="5">
    <source>
        <dbReference type="EMBL" id="KAK7471359.1"/>
    </source>
</evidence>
<sequence length="164" mass="18815">MGNPAVGVYTSRRFAHNSQVTIQFNYTAHFAMAQQETNITITTTNRGNPAILSRGSLYVKDRETKKSKTWRCSIRGCPARLKTSLDLKDPIYSNEHNHELKTEKDIAVSEFRKQCKKRAAEDLFQRPAKLMKRELGKLPEDNDFDMYTHPNAYTTCVIFKSSHA</sequence>
<dbReference type="InterPro" id="IPR007588">
    <property type="entry name" value="Znf_FLYWCH"/>
</dbReference>
<evidence type="ECO:0000256" key="3">
    <source>
        <dbReference type="ARBA" id="ARBA00022833"/>
    </source>
</evidence>
<proteinExistence type="predicted"/>
<dbReference type="EMBL" id="JACVVK020000496">
    <property type="protein sequence ID" value="KAK7471359.1"/>
    <property type="molecule type" value="Genomic_DNA"/>
</dbReference>
<keyword evidence="2" id="KW-0863">Zinc-finger</keyword>
<feature type="domain" description="FLYWCH-type" evidence="4">
    <location>
        <begin position="42"/>
        <end position="98"/>
    </location>
</feature>
<evidence type="ECO:0000256" key="1">
    <source>
        <dbReference type="ARBA" id="ARBA00022723"/>
    </source>
</evidence>
<keyword evidence="1" id="KW-0479">Metal-binding</keyword>
<evidence type="ECO:0000256" key="2">
    <source>
        <dbReference type="ARBA" id="ARBA00022771"/>
    </source>
</evidence>
<evidence type="ECO:0000259" key="4">
    <source>
        <dbReference type="Pfam" id="PF04500"/>
    </source>
</evidence>
<dbReference type="Proteomes" id="UP001519460">
    <property type="component" value="Unassembled WGS sequence"/>
</dbReference>
<reference evidence="5 6" key="1">
    <citation type="journal article" date="2023" name="Sci. Data">
        <title>Genome assembly of the Korean intertidal mud-creeper Batillaria attramentaria.</title>
        <authorList>
            <person name="Patra A.K."/>
            <person name="Ho P.T."/>
            <person name="Jun S."/>
            <person name="Lee S.J."/>
            <person name="Kim Y."/>
            <person name="Won Y.J."/>
        </authorList>
    </citation>
    <scope>NUCLEOTIDE SEQUENCE [LARGE SCALE GENOMIC DNA]</scope>
    <source>
        <strain evidence="5">Wonlab-2016</strain>
    </source>
</reference>
<dbReference type="AlphaFoldDB" id="A0ABD0JD85"/>
<accession>A0ABD0JD85</accession>
<name>A0ABD0JD85_9CAEN</name>
<gene>
    <name evidence="5" type="ORF">BaRGS_00035997</name>
</gene>
<dbReference type="Gene3D" id="2.20.25.240">
    <property type="match status" value="1"/>
</dbReference>
<organism evidence="5 6">
    <name type="scientific">Batillaria attramentaria</name>
    <dbReference type="NCBI Taxonomy" id="370345"/>
    <lineage>
        <taxon>Eukaryota</taxon>
        <taxon>Metazoa</taxon>
        <taxon>Spiralia</taxon>
        <taxon>Lophotrochozoa</taxon>
        <taxon>Mollusca</taxon>
        <taxon>Gastropoda</taxon>
        <taxon>Caenogastropoda</taxon>
        <taxon>Sorbeoconcha</taxon>
        <taxon>Cerithioidea</taxon>
        <taxon>Batillariidae</taxon>
        <taxon>Batillaria</taxon>
    </lineage>
</organism>
<dbReference type="Pfam" id="PF04500">
    <property type="entry name" value="FLYWCH"/>
    <property type="match status" value="1"/>
</dbReference>
<evidence type="ECO:0000313" key="6">
    <source>
        <dbReference type="Proteomes" id="UP001519460"/>
    </source>
</evidence>
<comment type="caution">
    <text evidence="5">The sequence shown here is derived from an EMBL/GenBank/DDBJ whole genome shotgun (WGS) entry which is preliminary data.</text>
</comment>
<dbReference type="GO" id="GO:0008270">
    <property type="term" value="F:zinc ion binding"/>
    <property type="evidence" value="ECO:0007669"/>
    <property type="project" value="UniProtKB-KW"/>
</dbReference>
<keyword evidence="3" id="KW-0862">Zinc</keyword>
<keyword evidence="6" id="KW-1185">Reference proteome</keyword>